<proteinExistence type="inferred from homology"/>
<dbReference type="InterPro" id="IPR002550">
    <property type="entry name" value="CNNM"/>
</dbReference>
<dbReference type="SUPFAM" id="SSF56176">
    <property type="entry name" value="FAD-binding/transporter-associated domain-like"/>
    <property type="match status" value="1"/>
</dbReference>
<accession>A0A9X8ZDW6</accession>
<dbReference type="AlphaFoldDB" id="A0A9X8ZDW6"/>
<evidence type="ECO:0000256" key="2">
    <source>
        <dbReference type="ARBA" id="ARBA00006337"/>
    </source>
</evidence>
<evidence type="ECO:0000256" key="11">
    <source>
        <dbReference type="SAM" id="Phobius"/>
    </source>
</evidence>
<evidence type="ECO:0000256" key="5">
    <source>
        <dbReference type="ARBA" id="ARBA00022737"/>
    </source>
</evidence>
<dbReference type="InterPro" id="IPR005170">
    <property type="entry name" value="Transptr-assoc_dom"/>
</dbReference>
<dbReference type="SMART" id="SM01091">
    <property type="entry name" value="CorC_HlyC"/>
    <property type="match status" value="1"/>
</dbReference>
<dbReference type="Pfam" id="PF03471">
    <property type="entry name" value="CorC_HlyC"/>
    <property type="match status" value="1"/>
</dbReference>
<keyword evidence="8 10" id="KW-0472">Membrane</keyword>
<gene>
    <name evidence="14" type="ORF">FC678_20820</name>
</gene>
<protein>
    <submittedName>
        <fullName evidence="14">HlyC/CorC family transporter</fullName>
    </submittedName>
</protein>
<keyword evidence="7 9" id="KW-0129">CBS domain</keyword>
<reference evidence="14 15" key="1">
    <citation type="journal article" date="2019" name="Environ. Microbiol.">
        <title>An active ?-lactamase is a part of an orchestrated cell wall stress resistance network of Bacillus subtilis and related rhizosphere species.</title>
        <authorList>
            <person name="Bucher T."/>
            <person name="Keren-Paz A."/>
            <person name="Hausser J."/>
            <person name="Olender T."/>
            <person name="Cytryn E."/>
            <person name="Kolodkin-Gal I."/>
        </authorList>
    </citation>
    <scope>NUCLEOTIDE SEQUENCE [LARGE SCALE GENOMIC DNA]</scope>
    <source>
        <strain evidence="14 15">I4</strain>
    </source>
</reference>
<name>A0A9X8ZDW6_9BACI</name>
<evidence type="ECO:0000259" key="12">
    <source>
        <dbReference type="PROSITE" id="PS51371"/>
    </source>
</evidence>
<dbReference type="SUPFAM" id="SSF54631">
    <property type="entry name" value="CBS-domain pair"/>
    <property type="match status" value="1"/>
</dbReference>
<comment type="subcellular location">
    <subcellularLocation>
        <location evidence="1">Cell membrane</location>
        <topology evidence="1">Multi-pass membrane protein</topology>
    </subcellularLocation>
</comment>
<dbReference type="OrthoDB" id="9798188at2"/>
<dbReference type="InterPro" id="IPR044751">
    <property type="entry name" value="Ion_transp-like_CBS"/>
</dbReference>
<keyword evidence="5" id="KW-0677">Repeat</keyword>
<dbReference type="Proteomes" id="UP000309170">
    <property type="component" value="Unassembled WGS sequence"/>
</dbReference>
<evidence type="ECO:0000256" key="6">
    <source>
        <dbReference type="ARBA" id="ARBA00022989"/>
    </source>
</evidence>
<evidence type="ECO:0000256" key="8">
    <source>
        <dbReference type="ARBA" id="ARBA00023136"/>
    </source>
</evidence>
<dbReference type="EMBL" id="SZNT01000394">
    <property type="protein sequence ID" value="TKH08264.1"/>
    <property type="molecule type" value="Genomic_DNA"/>
</dbReference>
<evidence type="ECO:0000259" key="13">
    <source>
        <dbReference type="PROSITE" id="PS51846"/>
    </source>
</evidence>
<dbReference type="PROSITE" id="PS51371">
    <property type="entry name" value="CBS"/>
    <property type="match status" value="2"/>
</dbReference>
<comment type="similarity">
    <text evidence="2">Belongs to the UPF0053 family.</text>
</comment>
<dbReference type="GO" id="GO:0005886">
    <property type="term" value="C:plasma membrane"/>
    <property type="evidence" value="ECO:0007669"/>
    <property type="project" value="UniProtKB-SubCell"/>
</dbReference>
<dbReference type="InterPro" id="IPR046342">
    <property type="entry name" value="CBS_dom_sf"/>
</dbReference>
<dbReference type="RefSeq" id="WP_137019413.1">
    <property type="nucleotide sequence ID" value="NZ_SZNS01000047.1"/>
</dbReference>
<feature type="transmembrane region" description="Helical" evidence="11">
    <location>
        <begin position="6"/>
        <end position="27"/>
    </location>
</feature>
<dbReference type="InterPro" id="IPR000644">
    <property type="entry name" value="CBS_dom"/>
</dbReference>
<evidence type="ECO:0000256" key="7">
    <source>
        <dbReference type="ARBA" id="ARBA00023122"/>
    </source>
</evidence>
<evidence type="ECO:0000313" key="14">
    <source>
        <dbReference type="EMBL" id="TKH08264.1"/>
    </source>
</evidence>
<dbReference type="InterPro" id="IPR016169">
    <property type="entry name" value="FAD-bd_PCMH_sub2"/>
</dbReference>
<keyword evidence="3" id="KW-1003">Cell membrane</keyword>
<dbReference type="SMART" id="SM00116">
    <property type="entry name" value="CBS"/>
    <property type="match status" value="2"/>
</dbReference>
<evidence type="ECO:0000256" key="9">
    <source>
        <dbReference type="PROSITE-ProRule" id="PRU00703"/>
    </source>
</evidence>
<dbReference type="PROSITE" id="PS51846">
    <property type="entry name" value="CNNM"/>
    <property type="match status" value="1"/>
</dbReference>
<dbReference type="GO" id="GO:0050660">
    <property type="term" value="F:flavin adenine dinucleotide binding"/>
    <property type="evidence" value="ECO:0007669"/>
    <property type="project" value="InterPro"/>
</dbReference>
<keyword evidence="6 10" id="KW-1133">Transmembrane helix</keyword>
<evidence type="ECO:0000256" key="10">
    <source>
        <dbReference type="PROSITE-ProRule" id="PRU01193"/>
    </source>
</evidence>
<dbReference type="PANTHER" id="PTHR43099">
    <property type="entry name" value="UPF0053 PROTEIN YRKA"/>
    <property type="match status" value="1"/>
</dbReference>
<dbReference type="PANTHER" id="PTHR43099:SF2">
    <property type="entry name" value="UPF0053 PROTEIN YRKA"/>
    <property type="match status" value="1"/>
</dbReference>
<dbReference type="InterPro" id="IPR036318">
    <property type="entry name" value="FAD-bd_PCMH-like_sf"/>
</dbReference>
<feature type="domain" description="CBS" evidence="12">
    <location>
        <begin position="220"/>
        <end position="282"/>
    </location>
</feature>
<dbReference type="FunFam" id="3.10.580.10:FF:000002">
    <property type="entry name" value="Magnesium/cobalt efflux protein CorC"/>
    <property type="match status" value="1"/>
</dbReference>
<evidence type="ECO:0000256" key="1">
    <source>
        <dbReference type="ARBA" id="ARBA00004651"/>
    </source>
</evidence>
<evidence type="ECO:0000256" key="4">
    <source>
        <dbReference type="ARBA" id="ARBA00022692"/>
    </source>
</evidence>
<dbReference type="CDD" id="cd04590">
    <property type="entry name" value="CBS_pair_CorC_HlyC_assoc"/>
    <property type="match status" value="1"/>
</dbReference>
<dbReference type="InterPro" id="IPR051676">
    <property type="entry name" value="UPF0053_domain"/>
</dbReference>
<evidence type="ECO:0000313" key="15">
    <source>
        <dbReference type="Proteomes" id="UP000309170"/>
    </source>
</evidence>
<evidence type="ECO:0000256" key="3">
    <source>
        <dbReference type="ARBA" id="ARBA00022475"/>
    </source>
</evidence>
<dbReference type="Gene3D" id="3.10.580.10">
    <property type="entry name" value="CBS-domain"/>
    <property type="match status" value="1"/>
</dbReference>
<keyword evidence="4 10" id="KW-0812">Transmembrane</keyword>
<dbReference type="Gene3D" id="3.30.465.10">
    <property type="match status" value="1"/>
</dbReference>
<organism evidence="14 15">
    <name type="scientific">Peribacillus simplex</name>
    <dbReference type="NCBI Taxonomy" id="1478"/>
    <lineage>
        <taxon>Bacteria</taxon>
        <taxon>Bacillati</taxon>
        <taxon>Bacillota</taxon>
        <taxon>Bacilli</taxon>
        <taxon>Bacillales</taxon>
        <taxon>Bacillaceae</taxon>
        <taxon>Peribacillus</taxon>
    </lineage>
</organism>
<feature type="transmembrane region" description="Helical" evidence="11">
    <location>
        <begin position="97"/>
        <end position="118"/>
    </location>
</feature>
<feature type="domain" description="CBS" evidence="12">
    <location>
        <begin position="287"/>
        <end position="344"/>
    </location>
</feature>
<sequence length="450" mass="51012">MDIINLVLIAILIALTAFFVATEFAIVKVRSTRVDQLIEEGTRNALSAKKVISNLDEYLSTCQLGITVTALGLGFLGEPTVENILRPLLNQLNLPESASHVLSVAIAFSFITFIHVVVGELAPKTLAIQKAEQVTLLVSKPLIAFNKVMYPFIWVLNGSARSLTRMLGLKAVSEHDLAHTEEELRIIVSESYKSGEINQSEFKYVNKIFEFDDRIAKEIMVPRTEIATVSKDDTIQQFFTVMAEENFTRYPVIDGDKDHVIGMVNIKELFTEMIDKNNQAASTIDRYVRPIIRVIDSIPIHDLLLKMQKERIHMAILMDEYGGTSGLVTVEDILEEIVGDIRDEFDLDEVPDVRKLKEDHYIIDAKVLVSEMNDLLGLDINDEDIDTMGGWILTENYEAKQGDILTYGPYNFRIKEMEDHHIRYIEIYKQVKVVSEVKEFPIISQTEIVS</sequence>
<dbReference type="Pfam" id="PF01595">
    <property type="entry name" value="CNNM"/>
    <property type="match status" value="1"/>
</dbReference>
<dbReference type="Pfam" id="PF00571">
    <property type="entry name" value="CBS"/>
    <property type="match status" value="2"/>
</dbReference>
<comment type="caution">
    <text evidence="14">The sequence shown here is derived from an EMBL/GenBank/DDBJ whole genome shotgun (WGS) entry which is preliminary data.</text>
</comment>
<feature type="domain" description="CNNM transmembrane" evidence="13">
    <location>
        <begin position="1"/>
        <end position="201"/>
    </location>
</feature>